<organism evidence="12 13">
    <name type="scientific">Natronosalvus rutilus</name>
    <dbReference type="NCBI Taxonomy" id="2953753"/>
    <lineage>
        <taxon>Archaea</taxon>
        <taxon>Methanobacteriati</taxon>
        <taxon>Methanobacteriota</taxon>
        <taxon>Stenosarchaea group</taxon>
        <taxon>Halobacteria</taxon>
        <taxon>Halobacteriales</taxon>
        <taxon>Natrialbaceae</taxon>
        <taxon>Natronosalvus</taxon>
    </lineage>
</organism>
<dbReference type="NCBIfam" id="TIGR00229">
    <property type="entry name" value="sensory_box"/>
    <property type="match status" value="3"/>
</dbReference>
<dbReference type="InterPro" id="IPR011006">
    <property type="entry name" value="CheY-like_superfamily"/>
</dbReference>
<sequence>MDTRTRVIYVDPDCTDRVASAVRAVGLDLECVESDKACLDRLESADCVITEYDLGSAARTGLDLHRAIRRRAPDVPVVLYTDAGNEAIAGEALAAGVTGYVPKSQGVETLVTRVLEAIVETETGAGADLGHGSESGPTSDPNSDSQPDPDSNSNSNLDSELDPHPDSSDSSSLAKTHDERNEPFLESSTDHVQLIVERSPFAIIKWTPEFEVHHWNDAAADLFGYTAAEALGRHATDLVIPQERRDAITDWWATWLEGEPSTNHGISRNVAKDGTSFRCEWSTTPLVDADGTIRGALSFIRDMTSEFRRSLALETLQETTQELMQTSSKAEIGALVIDATDEIIDDALAGIRVYDEDANRLDLVAVSDRLEEQTVQFTPVGPGDDPLWSTYASGSPVVIEDASAEMVPYDLTDEVGNAVIYPLGEHGLLTVAASGPATIEETDLTLIQILAATAEAAFDQAARERELERAKTVVEAVGDSLYAVDTRGTLVTVNDTMVEITGYDRDTLVGLHASEVLTEESFERGVREVERLAASDGDGDEDGGEVATYDVDIVTADGDLVPCEVNTTLLEGEGDLSGSVGILRDVTDRKLMEQELVDHREKMAKLHEIASRLDSCETAQDVYDLTVETAEDVLEFDVCVVDRVDGEYLETVAVSSTIHEDGFSSRAPIDQGIAGKTYRNDRTYRLDDLRADEEATPERDSYRSALSAPIGDRGIFQAVSTDVGAFDRADQELTELLLSHVSDTLDRLAFETRLKAERDRFAALFENVPDAIVSTKRVPEGPIVEQVNPAFERIFGYEESELLEEPLDSFIVPPDHFANAQEINERGTRGEAVEAEVKRRTSDGLRDFMMRVVPMDMTGSTDRAFGLYTDITAQKQHQKRVEILNRVLRHDLRNGMNIINGCAEMLAEAVEDEADRDFAEAIQERAGELISLAEKTRAVERTLDRDGAATGPVDVVDCVETALGRIDAEYPAVDVGCALPDRAHARADELLGDAIFHVLENAIEHSDRGEPTIEIGLEVDDDDTLTLTVADDGPGIPGEERALLQEDEEITQLRHASGLGLWLVNWVITQSGGQLTFQENDPRGTVVRMQIPTADVPTRSAAIDGTAASD</sequence>
<dbReference type="InterPro" id="IPR000700">
    <property type="entry name" value="PAS-assoc_C"/>
</dbReference>
<dbReference type="Pfam" id="PF13185">
    <property type="entry name" value="GAF_2"/>
    <property type="match status" value="2"/>
</dbReference>
<evidence type="ECO:0000256" key="6">
    <source>
        <dbReference type="PROSITE-ProRule" id="PRU00169"/>
    </source>
</evidence>
<dbReference type="InterPro" id="IPR036890">
    <property type="entry name" value="HATPase_C_sf"/>
</dbReference>
<dbReference type="Gene3D" id="3.40.50.2300">
    <property type="match status" value="1"/>
</dbReference>
<evidence type="ECO:0000313" key="13">
    <source>
        <dbReference type="Proteomes" id="UP001056855"/>
    </source>
</evidence>
<dbReference type="SMART" id="SM00387">
    <property type="entry name" value="HATPase_c"/>
    <property type="match status" value="1"/>
</dbReference>
<evidence type="ECO:0000313" key="12">
    <source>
        <dbReference type="EMBL" id="UTF54632.1"/>
    </source>
</evidence>
<dbReference type="PROSITE" id="PS50109">
    <property type="entry name" value="HIS_KIN"/>
    <property type="match status" value="1"/>
</dbReference>
<keyword evidence="5" id="KW-0418">Kinase</keyword>
<dbReference type="CDD" id="cd00075">
    <property type="entry name" value="HATPase"/>
    <property type="match status" value="1"/>
</dbReference>
<keyword evidence="4" id="KW-0808">Transferase</keyword>
<dbReference type="PROSITE" id="PS50110">
    <property type="entry name" value="RESPONSE_REGULATORY"/>
    <property type="match status" value="1"/>
</dbReference>
<dbReference type="SMART" id="SM00091">
    <property type="entry name" value="PAS"/>
    <property type="match status" value="3"/>
</dbReference>
<dbReference type="Proteomes" id="UP001056855">
    <property type="component" value="Chromosome"/>
</dbReference>
<evidence type="ECO:0000256" key="5">
    <source>
        <dbReference type="ARBA" id="ARBA00022777"/>
    </source>
</evidence>
<dbReference type="Gene3D" id="1.10.287.130">
    <property type="match status" value="1"/>
</dbReference>
<dbReference type="SUPFAM" id="SSF55781">
    <property type="entry name" value="GAF domain-like"/>
    <property type="match status" value="2"/>
</dbReference>
<dbReference type="InterPro" id="IPR035965">
    <property type="entry name" value="PAS-like_dom_sf"/>
</dbReference>
<dbReference type="SUPFAM" id="SSF55785">
    <property type="entry name" value="PYP-like sensor domain (PAS domain)"/>
    <property type="match status" value="3"/>
</dbReference>
<name>A0A9E7NAB9_9EURY</name>
<dbReference type="Pfam" id="PF02518">
    <property type="entry name" value="HATPase_c"/>
    <property type="match status" value="1"/>
</dbReference>
<dbReference type="InterPro" id="IPR005467">
    <property type="entry name" value="His_kinase_dom"/>
</dbReference>
<evidence type="ECO:0000256" key="3">
    <source>
        <dbReference type="ARBA" id="ARBA00022553"/>
    </source>
</evidence>
<feature type="domain" description="PAS" evidence="10">
    <location>
        <begin position="757"/>
        <end position="831"/>
    </location>
</feature>
<evidence type="ECO:0000259" key="10">
    <source>
        <dbReference type="PROSITE" id="PS50112"/>
    </source>
</evidence>
<evidence type="ECO:0000256" key="1">
    <source>
        <dbReference type="ARBA" id="ARBA00000085"/>
    </source>
</evidence>
<comment type="catalytic activity">
    <reaction evidence="1">
        <text>ATP + protein L-histidine = ADP + protein N-phospho-L-histidine.</text>
        <dbReference type="EC" id="2.7.13.3"/>
    </reaction>
</comment>
<dbReference type="Pfam" id="PF00072">
    <property type="entry name" value="Response_reg"/>
    <property type="match status" value="1"/>
</dbReference>
<dbReference type="Gene3D" id="3.30.450.40">
    <property type="match status" value="2"/>
</dbReference>
<comment type="caution">
    <text evidence="6">Lacks conserved residue(s) required for the propagation of feature annotation.</text>
</comment>
<dbReference type="SUPFAM" id="SSF52172">
    <property type="entry name" value="CheY-like"/>
    <property type="match status" value="1"/>
</dbReference>
<dbReference type="SMART" id="SM00086">
    <property type="entry name" value="PAC"/>
    <property type="match status" value="3"/>
</dbReference>
<dbReference type="InterPro" id="IPR003018">
    <property type="entry name" value="GAF"/>
</dbReference>
<dbReference type="InterPro" id="IPR000014">
    <property type="entry name" value="PAS"/>
</dbReference>
<feature type="domain" description="PAC" evidence="11">
    <location>
        <begin position="547"/>
        <end position="598"/>
    </location>
</feature>
<dbReference type="GO" id="GO:0000155">
    <property type="term" value="F:phosphorelay sensor kinase activity"/>
    <property type="evidence" value="ECO:0007669"/>
    <property type="project" value="InterPro"/>
</dbReference>
<feature type="domain" description="PAS" evidence="10">
    <location>
        <begin position="466"/>
        <end position="536"/>
    </location>
</feature>
<dbReference type="InterPro" id="IPR013767">
    <property type="entry name" value="PAS_fold"/>
</dbReference>
<evidence type="ECO:0000256" key="2">
    <source>
        <dbReference type="ARBA" id="ARBA00012438"/>
    </source>
</evidence>
<dbReference type="InterPro" id="IPR052162">
    <property type="entry name" value="Sensor_kinase/Photoreceptor"/>
</dbReference>
<dbReference type="KEGG" id="sawl:NGM29_04985"/>
<dbReference type="Pfam" id="PF13426">
    <property type="entry name" value="PAS_9"/>
    <property type="match status" value="2"/>
</dbReference>
<feature type="domain" description="PAC" evidence="11">
    <location>
        <begin position="260"/>
        <end position="315"/>
    </location>
</feature>
<dbReference type="Pfam" id="PF00989">
    <property type="entry name" value="PAS"/>
    <property type="match status" value="1"/>
</dbReference>
<feature type="region of interest" description="Disordered" evidence="7">
    <location>
        <begin position="123"/>
        <end position="186"/>
    </location>
</feature>
<protein>
    <recommendedName>
        <fullName evidence="2">histidine kinase</fullName>
        <ecNumber evidence="2">2.7.13.3</ecNumber>
    </recommendedName>
</protein>
<dbReference type="AlphaFoldDB" id="A0A9E7NAB9"/>
<dbReference type="InterPro" id="IPR001610">
    <property type="entry name" value="PAC"/>
</dbReference>
<dbReference type="InterPro" id="IPR001789">
    <property type="entry name" value="Sig_transdc_resp-reg_receiver"/>
</dbReference>
<evidence type="ECO:0000259" key="11">
    <source>
        <dbReference type="PROSITE" id="PS50113"/>
    </source>
</evidence>
<dbReference type="Gene3D" id="3.30.565.10">
    <property type="entry name" value="Histidine kinase-like ATPase, C-terminal domain"/>
    <property type="match status" value="1"/>
</dbReference>
<keyword evidence="3" id="KW-0597">Phosphoprotein</keyword>
<dbReference type="PROSITE" id="PS50112">
    <property type="entry name" value="PAS"/>
    <property type="match status" value="3"/>
</dbReference>
<reference evidence="12" key="1">
    <citation type="submission" date="2022-06" db="EMBL/GenBank/DDBJ databases">
        <title>Diverse halophilic archaea isolated from saline environments.</title>
        <authorList>
            <person name="Cui H.-L."/>
        </authorList>
    </citation>
    <scope>NUCLEOTIDE SEQUENCE</scope>
    <source>
        <strain evidence="12">WLHS1</strain>
    </source>
</reference>
<keyword evidence="13" id="KW-1185">Reference proteome</keyword>
<dbReference type="SUPFAM" id="SSF47384">
    <property type="entry name" value="Homodimeric domain of signal transducing histidine kinase"/>
    <property type="match status" value="1"/>
</dbReference>
<gene>
    <name evidence="12" type="ORF">NGM29_04985</name>
</gene>
<dbReference type="InterPro" id="IPR004358">
    <property type="entry name" value="Sig_transdc_His_kin-like_C"/>
</dbReference>
<evidence type="ECO:0000259" key="9">
    <source>
        <dbReference type="PROSITE" id="PS50110"/>
    </source>
</evidence>
<dbReference type="SUPFAM" id="SSF55874">
    <property type="entry name" value="ATPase domain of HSP90 chaperone/DNA topoisomerase II/histidine kinase"/>
    <property type="match status" value="1"/>
</dbReference>
<dbReference type="RefSeq" id="WP_254159333.1">
    <property type="nucleotide sequence ID" value="NZ_CP100355.1"/>
</dbReference>
<dbReference type="PANTHER" id="PTHR43304:SF1">
    <property type="entry name" value="PAC DOMAIN-CONTAINING PROTEIN"/>
    <property type="match status" value="1"/>
</dbReference>
<accession>A0A9E7NAB9</accession>
<dbReference type="Gene3D" id="3.30.450.20">
    <property type="entry name" value="PAS domain"/>
    <property type="match status" value="3"/>
</dbReference>
<evidence type="ECO:0000259" key="8">
    <source>
        <dbReference type="PROSITE" id="PS50109"/>
    </source>
</evidence>
<dbReference type="GO" id="GO:0006355">
    <property type="term" value="P:regulation of DNA-templated transcription"/>
    <property type="evidence" value="ECO:0007669"/>
    <property type="project" value="InterPro"/>
</dbReference>
<dbReference type="PRINTS" id="PR00344">
    <property type="entry name" value="BCTRLSENSOR"/>
</dbReference>
<dbReference type="SMART" id="SM00065">
    <property type="entry name" value="GAF"/>
    <property type="match status" value="2"/>
</dbReference>
<feature type="compositionally biased region" description="Low complexity" evidence="7">
    <location>
        <begin position="139"/>
        <end position="158"/>
    </location>
</feature>
<dbReference type="EC" id="2.7.13.3" evidence="2"/>
<dbReference type="GeneID" id="73289377"/>
<feature type="domain" description="Response regulatory" evidence="9">
    <location>
        <begin position="4"/>
        <end position="118"/>
    </location>
</feature>
<evidence type="ECO:0000256" key="4">
    <source>
        <dbReference type="ARBA" id="ARBA00022679"/>
    </source>
</evidence>
<feature type="domain" description="Histidine kinase" evidence="8">
    <location>
        <begin position="887"/>
        <end position="1095"/>
    </location>
</feature>
<dbReference type="InterPro" id="IPR036097">
    <property type="entry name" value="HisK_dim/P_sf"/>
</dbReference>
<dbReference type="SMART" id="SM00448">
    <property type="entry name" value="REC"/>
    <property type="match status" value="1"/>
</dbReference>
<dbReference type="InterPro" id="IPR003594">
    <property type="entry name" value="HATPase_dom"/>
</dbReference>
<dbReference type="PROSITE" id="PS50113">
    <property type="entry name" value="PAC"/>
    <property type="match status" value="2"/>
</dbReference>
<dbReference type="PANTHER" id="PTHR43304">
    <property type="entry name" value="PHYTOCHROME-LIKE PROTEIN CPH1"/>
    <property type="match status" value="1"/>
</dbReference>
<evidence type="ECO:0000256" key="7">
    <source>
        <dbReference type="SAM" id="MobiDB-lite"/>
    </source>
</evidence>
<dbReference type="InterPro" id="IPR029016">
    <property type="entry name" value="GAF-like_dom_sf"/>
</dbReference>
<dbReference type="CDD" id="cd00130">
    <property type="entry name" value="PAS"/>
    <property type="match status" value="3"/>
</dbReference>
<feature type="domain" description="PAS" evidence="10">
    <location>
        <begin position="188"/>
        <end position="244"/>
    </location>
</feature>
<dbReference type="EMBL" id="CP100355">
    <property type="protein sequence ID" value="UTF54632.1"/>
    <property type="molecule type" value="Genomic_DNA"/>
</dbReference>
<proteinExistence type="predicted"/>